<keyword evidence="2" id="KW-1185">Reference proteome</keyword>
<dbReference type="Proteomes" id="UP001162164">
    <property type="component" value="Unassembled WGS sequence"/>
</dbReference>
<name>A0ABQ9IZ49_9CUCU</name>
<organism evidence="1 2">
    <name type="scientific">Molorchus minor</name>
    <dbReference type="NCBI Taxonomy" id="1323400"/>
    <lineage>
        <taxon>Eukaryota</taxon>
        <taxon>Metazoa</taxon>
        <taxon>Ecdysozoa</taxon>
        <taxon>Arthropoda</taxon>
        <taxon>Hexapoda</taxon>
        <taxon>Insecta</taxon>
        <taxon>Pterygota</taxon>
        <taxon>Neoptera</taxon>
        <taxon>Endopterygota</taxon>
        <taxon>Coleoptera</taxon>
        <taxon>Polyphaga</taxon>
        <taxon>Cucujiformia</taxon>
        <taxon>Chrysomeloidea</taxon>
        <taxon>Cerambycidae</taxon>
        <taxon>Lamiinae</taxon>
        <taxon>Monochamini</taxon>
        <taxon>Molorchus</taxon>
    </lineage>
</organism>
<proteinExistence type="predicted"/>
<evidence type="ECO:0000313" key="2">
    <source>
        <dbReference type="Proteomes" id="UP001162164"/>
    </source>
</evidence>
<sequence>MDRKARAIDDFFIVKKLYGNGIPMLNNSRPVQRSPIETYFSRLVAILFQHSSFCEYIFQNVQSPPISKHQNVQSPNNQQETRSGHAVYTDLWVHQDSTNDSGIISKQNAIKENKIRTISSLIKAHYGEEWRKNEHSKFYKFLLDELEKTENEEEENICLKDLML</sequence>
<reference evidence="1" key="1">
    <citation type="journal article" date="2023" name="Insect Mol. Biol.">
        <title>Genome sequencing provides insights into the evolution of gene families encoding plant cell wall-degrading enzymes in longhorned beetles.</title>
        <authorList>
            <person name="Shin N.R."/>
            <person name="Okamura Y."/>
            <person name="Kirsch R."/>
            <person name="Pauchet Y."/>
        </authorList>
    </citation>
    <scope>NUCLEOTIDE SEQUENCE</scope>
    <source>
        <strain evidence="1">MMC_N1</strain>
    </source>
</reference>
<evidence type="ECO:0000313" key="1">
    <source>
        <dbReference type="EMBL" id="KAJ8969442.1"/>
    </source>
</evidence>
<accession>A0ABQ9IZ49</accession>
<comment type="caution">
    <text evidence="1">The sequence shown here is derived from an EMBL/GenBank/DDBJ whole genome shotgun (WGS) entry which is preliminary data.</text>
</comment>
<dbReference type="EMBL" id="JAPWTJ010001804">
    <property type="protein sequence ID" value="KAJ8969442.1"/>
    <property type="molecule type" value="Genomic_DNA"/>
</dbReference>
<protein>
    <submittedName>
        <fullName evidence="1">Uncharacterized protein</fullName>
    </submittedName>
</protein>
<gene>
    <name evidence="1" type="ORF">NQ317_010385</name>
</gene>